<dbReference type="EMBL" id="BGZK01000616">
    <property type="protein sequence ID" value="GBP53130.1"/>
    <property type="molecule type" value="Genomic_DNA"/>
</dbReference>
<name>A0A4C1WQJ6_EUMVA</name>
<organism evidence="1 2">
    <name type="scientific">Eumeta variegata</name>
    <name type="common">Bagworm moth</name>
    <name type="synonym">Eumeta japonica</name>
    <dbReference type="NCBI Taxonomy" id="151549"/>
    <lineage>
        <taxon>Eukaryota</taxon>
        <taxon>Metazoa</taxon>
        <taxon>Ecdysozoa</taxon>
        <taxon>Arthropoda</taxon>
        <taxon>Hexapoda</taxon>
        <taxon>Insecta</taxon>
        <taxon>Pterygota</taxon>
        <taxon>Neoptera</taxon>
        <taxon>Endopterygota</taxon>
        <taxon>Lepidoptera</taxon>
        <taxon>Glossata</taxon>
        <taxon>Ditrysia</taxon>
        <taxon>Tineoidea</taxon>
        <taxon>Psychidae</taxon>
        <taxon>Oiketicinae</taxon>
        <taxon>Eumeta</taxon>
    </lineage>
</organism>
<gene>
    <name evidence="1" type="ORF">EVAR_97134_1</name>
</gene>
<evidence type="ECO:0000313" key="2">
    <source>
        <dbReference type="Proteomes" id="UP000299102"/>
    </source>
</evidence>
<keyword evidence="2" id="KW-1185">Reference proteome</keyword>
<accession>A0A4C1WQJ6</accession>
<evidence type="ECO:0000313" key="1">
    <source>
        <dbReference type="EMBL" id="GBP53130.1"/>
    </source>
</evidence>
<dbReference type="Proteomes" id="UP000299102">
    <property type="component" value="Unassembled WGS sequence"/>
</dbReference>
<protein>
    <submittedName>
        <fullName evidence="1">Uncharacterized protein</fullName>
    </submittedName>
</protein>
<sequence>MEDSFLPKRTINVVVTNLCSDSLVVIDSAPESLACLFFVEFSKYEIAREGAARTADGVEKTKRSSRESTNRVKELAIATEREPLLSVFASATVISLLRLVYIGLLENRFATYFSTVVSFTVYEHSKLSVNGRARLAANGSTVGRVGARLSPGLDEKSAQVESV</sequence>
<reference evidence="1 2" key="1">
    <citation type="journal article" date="2019" name="Commun. Biol.">
        <title>The bagworm genome reveals a unique fibroin gene that provides high tensile strength.</title>
        <authorList>
            <person name="Kono N."/>
            <person name="Nakamura H."/>
            <person name="Ohtoshi R."/>
            <person name="Tomita M."/>
            <person name="Numata K."/>
            <person name="Arakawa K."/>
        </authorList>
    </citation>
    <scope>NUCLEOTIDE SEQUENCE [LARGE SCALE GENOMIC DNA]</scope>
</reference>
<dbReference type="AlphaFoldDB" id="A0A4C1WQJ6"/>
<proteinExistence type="predicted"/>
<comment type="caution">
    <text evidence="1">The sequence shown here is derived from an EMBL/GenBank/DDBJ whole genome shotgun (WGS) entry which is preliminary data.</text>
</comment>